<dbReference type="PROSITE" id="PS50250">
    <property type="entry name" value="PCI"/>
    <property type="match status" value="1"/>
</dbReference>
<name>A0A9W9JYZ9_9EURO</name>
<feature type="compositionally biased region" description="Low complexity" evidence="3">
    <location>
        <begin position="296"/>
        <end position="305"/>
    </location>
</feature>
<dbReference type="GeneID" id="81397701"/>
<evidence type="ECO:0000256" key="3">
    <source>
        <dbReference type="SAM" id="MobiDB-lite"/>
    </source>
</evidence>
<dbReference type="Pfam" id="PF22061">
    <property type="entry name" value="CSN7_HB_subdom"/>
    <property type="match status" value="1"/>
</dbReference>
<feature type="compositionally biased region" description="Basic residues" evidence="3">
    <location>
        <begin position="306"/>
        <end position="316"/>
    </location>
</feature>
<evidence type="ECO:0000259" key="4">
    <source>
        <dbReference type="PROSITE" id="PS50250"/>
    </source>
</evidence>
<comment type="similarity">
    <text evidence="1">Belongs to the CSN7/EIF3M family. CSN7 subfamily.</text>
</comment>
<sequence>MDQTHAKALEALQPFIHLANSTSATSPRFIANLITNATSNPQTYVFAELLESPTIQSLRSPDTPAEFQGYLTLLEIFAWGTWQEYQATPNLPKLSAEQALKLRLLSLLSLSATTKPLTYSALTTALSLPSTADLESLVTTAIYASLITARLSPATNPPTVNVTAVAPLRDVQPQSLPKMISLLTEWETRCGEVVADLEAEIARIKTDAAKHHAKEQSHQILLEEAVQRQAASPLEDAGVTAGPRSRGGKPGLNAGRRGAGSGGNKREADDFDEDDGFFEAGDGGAELGSRMDIDEGAGSRAGSSSRHSKRVLGRMS</sequence>
<dbReference type="OrthoDB" id="10265275at2759"/>
<reference evidence="5" key="1">
    <citation type="submission" date="2022-11" db="EMBL/GenBank/DDBJ databases">
        <authorList>
            <person name="Petersen C."/>
        </authorList>
    </citation>
    <scope>NUCLEOTIDE SEQUENCE</scope>
    <source>
        <strain evidence="5">IBT 34128</strain>
    </source>
</reference>
<gene>
    <name evidence="5" type="ORF">NUU61_008007</name>
</gene>
<dbReference type="EMBL" id="JAPMSZ010000010">
    <property type="protein sequence ID" value="KAJ5086700.1"/>
    <property type="molecule type" value="Genomic_DNA"/>
</dbReference>
<dbReference type="PANTHER" id="PTHR15350:SF5">
    <property type="entry name" value="COP9 SIGNALOSOME COMPLEX SUBUNIT 7"/>
    <property type="match status" value="1"/>
</dbReference>
<proteinExistence type="inferred from homology"/>
<evidence type="ECO:0000256" key="1">
    <source>
        <dbReference type="ARBA" id="ARBA00008482"/>
    </source>
</evidence>
<dbReference type="Proteomes" id="UP001141434">
    <property type="component" value="Unassembled WGS sequence"/>
</dbReference>
<comment type="caution">
    <text evidence="5">The sequence shown here is derived from an EMBL/GenBank/DDBJ whole genome shotgun (WGS) entry which is preliminary data.</text>
</comment>
<dbReference type="AlphaFoldDB" id="A0A9W9JYZ9"/>
<evidence type="ECO:0000256" key="2">
    <source>
        <dbReference type="ARBA" id="ARBA00022790"/>
    </source>
</evidence>
<accession>A0A9W9JYZ9</accession>
<dbReference type="Pfam" id="PF01399">
    <property type="entry name" value="PCI"/>
    <property type="match status" value="1"/>
</dbReference>
<dbReference type="InterPro" id="IPR000717">
    <property type="entry name" value="PCI_dom"/>
</dbReference>
<dbReference type="GO" id="GO:0008180">
    <property type="term" value="C:COP9 signalosome"/>
    <property type="evidence" value="ECO:0007669"/>
    <property type="project" value="UniProtKB-KW"/>
</dbReference>
<reference evidence="5" key="2">
    <citation type="journal article" date="2023" name="IMA Fungus">
        <title>Comparative genomic study of the Penicillium genus elucidates a diverse pangenome and 15 lateral gene transfer events.</title>
        <authorList>
            <person name="Petersen C."/>
            <person name="Sorensen T."/>
            <person name="Nielsen M.R."/>
            <person name="Sondergaard T.E."/>
            <person name="Sorensen J.L."/>
            <person name="Fitzpatrick D.A."/>
            <person name="Frisvad J.C."/>
            <person name="Nielsen K.L."/>
        </authorList>
    </citation>
    <scope>NUCLEOTIDE SEQUENCE</scope>
    <source>
        <strain evidence="5">IBT 34128</strain>
    </source>
</reference>
<protein>
    <recommendedName>
        <fullName evidence="4">PCI domain-containing protein</fullName>
    </recommendedName>
</protein>
<dbReference type="PANTHER" id="PTHR15350">
    <property type="entry name" value="COP9 SIGNALOSOME COMPLEX SUBUNIT 7/DENDRITIC CELL PROTEIN GA17"/>
    <property type="match status" value="1"/>
</dbReference>
<dbReference type="InterPro" id="IPR045237">
    <property type="entry name" value="COPS7/eIF3m"/>
</dbReference>
<keyword evidence="2" id="KW-0736">Signalosome</keyword>
<dbReference type="SMART" id="SM00088">
    <property type="entry name" value="PINT"/>
    <property type="match status" value="1"/>
</dbReference>
<keyword evidence="6" id="KW-1185">Reference proteome</keyword>
<feature type="domain" description="PCI" evidence="4">
    <location>
        <begin position="1"/>
        <end position="165"/>
    </location>
</feature>
<evidence type="ECO:0000313" key="5">
    <source>
        <dbReference type="EMBL" id="KAJ5086700.1"/>
    </source>
</evidence>
<dbReference type="RefSeq" id="XP_056508825.1">
    <property type="nucleotide sequence ID" value="XM_056658532.1"/>
</dbReference>
<organism evidence="5 6">
    <name type="scientific">Penicillium alfredii</name>
    <dbReference type="NCBI Taxonomy" id="1506179"/>
    <lineage>
        <taxon>Eukaryota</taxon>
        <taxon>Fungi</taxon>
        <taxon>Dikarya</taxon>
        <taxon>Ascomycota</taxon>
        <taxon>Pezizomycotina</taxon>
        <taxon>Eurotiomycetes</taxon>
        <taxon>Eurotiomycetidae</taxon>
        <taxon>Eurotiales</taxon>
        <taxon>Aspergillaceae</taxon>
        <taxon>Penicillium</taxon>
    </lineage>
</organism>
<evidence type="ECO:0000313" key="6">
    <source>
        <dbReference type="Proteomes" id="UP001141434"/>
    </source>
</evidence>
<feature type="region of interest" description="Disordered" evidence="3">
    <location>
        <begin position="229"/>
        <end position="316"/>
    </location>
</feature>